<evidence type="ECO:0000256" key="2">
    <source>
        <dbReference type="ARBA" id="ARBA00009592"/>
    </source>
</evidence>
<feature type="domain" description="Disease resistance R13L4/SHOC-2-like LRR" evidence="14">
    <location>
        <begin position="106"/>
        <end position="320"/>
    </location>
</feature>
<evidence type="ECO:0000256" key="8">
    <source>
        <dbReference type="ARBA" id="ARBA00022989"/>
    </source>
</evidence>
<evidence type="ECO:0000256" key="7">
    <source>
        <dbReference type="ARBA" id="ARBA00022737"/>
    </source>
</evidence>
<evidence type="ECO:0000256" key="12">
    <source>
        <dbReference type="SAM" id="SignalP"/>
    </source>
</evidence>
<keyword evidence="9 11" id="KW-0472">Membrane</keyword>
<evidence type="ECO:0000256" key="9">
    <source>
        <dbReference type="ARBA" id="ARBA00023136"/>
    </source>
</evidence>
<keyword evidence="5 11" id="KW-0812">Transmembrane</keyword>
<evidence type="ECO:0000256" key="10">
    <source>
        <dbReference type="ARBA" id="ARBA00023180"/>
    </source>
</evidence>
<keyword evidence="10" id="KW-0325">Glycoprotein</keyword>
<dbReference type="Gramene" id="ONK67932">
    <property type="protein sequence ID" value="ONK67932"/>
    <property type="gene ID" value="A4U43_C05F5360"/>
</dbReference>
<dbReference type="AlphaFoldDB" id="A0A5P1EPI4"/>
<keyword evidence="4" id="KW-0433">Leucine-rich repeat</keyword>
<evidence type="ECO:0000256" key="3">
    <source>
        <dbReference type="ARBA" id="ARBA00022475"/>
    </source>
</evidence>
<dbReference type="GO" id="GO:0005886">
    <property type="term" value="C:plasma membrane"/>
    <property type="evidence" value="ECO:0007669"/>
    <property type="project" value="UniProtKB-SubCell"/>
</dbReference>
<dbReference type="Proteomes" id="UP000243459">
    <property type="component" value="Chromosome 5"/>
</dbReference>
<evidence type="ECO:0000313" key="15">
    <source>
        <dbReference type="EMBL" id="ONK67932.1"/>
    </source>
</evidence>
<dbReference type="InterPro" id="IPR003591">
    <property type="entry name" value="Leu-rich_rpt_typical-subtyp"/>
</dbReference>
<evidence type="ECO:0000256" key="1">
    <source>
        <dbReference type="ARBA" id="ARBA00004251"/>
    </source>
</evidence>
<dbReference type="EMBL" id="CM007385">
    <property type="protein sequence ID" value="ONK67932.1"/>
    <property type="molecule type" value="Genomic_DNA"/>
</dbReference>
<evidence type="ECO:0000256" key="4">
    <source>
        <dbReference type="ARBA" id="ARBA00022614"/>
    </source>
</evidence>
<keyword evidence="7" id="KW-0677">Repeat</keyword>
<evidence type="ECO:0000313" key="16">
    <source>
        <dbReference type="Proteomes" id="UP000243459"/>
    </source>
</evidence>
<protein>
    <submittedName>
        <fullName evidence="15">Uncharacterized protein</fullName>
    </submittedName>
</protein>
<keyword evidence="16" id="KW-1185">Reference proteome</keyword>
<feature type="chain" id="PRO_5024377795" evidence="12">
    <location>
        <begin position="33"/>
        <end position="747"/>
    </location>
</feature>
<dbReference type="InterPro" id="IPR001611">
    <property type="entry name" value="Leu-rich_rpt"/>
</dbReference>
<dbReference type="Gene3D" id="3.80.10.10">
    <property type="entry name" value="Ribonuclease Inhibitor"/>
    <property type="match status" value="4"/>
</dbReference>
<dbReference type="PANTHER" id="PTHR48063">
    <property type="entry name" value="LRR RECEPTOR-LIKE KINASE"/>
    <property type="match status" value="1"/>
</dbReference>
<organism evidence="15 16">
    <name type="scientific">Asparagus officinalis</name>
    <name type="common">Garden asparagus</name>
    <dbReference type="NCBI Taxonomy" id="4686"/>
    <lineage>
        <taxon>Eukaryota</taxon>
        <taxon>Viridiplantae</taxon>
        <taxon>Streptophyta</taxon>
        <taxon>Embryophyta</taxon>
        <taxon>Tracheophyta</taxon>
        <taxon>Spermatophyta</taxon>
        <taxon>Magnoliopsida</taxon>
        <taxon>Liliopsida</taxon>
        <taxon>Asparagales</taxon>
        <taxon>Asparagaceae</taxon>
        <taxon>Asparagoideae</taxon>
        <taxon>Asparagus</taxon>
    </lineage>
</organism>
<dbReference type="PANTHER" id="PTHR48063:SF96">
    <property type="entry name" value="LEUCINE-RICH REPEAT-CONTAINING N-TERMINAL PLANT-TYPE DOMAIN-CONTAINING PROTEIN"/>
    <property type="match status" value="1"/>
</dbReference>
<dbReference type="Pfam" id="PF23598">
    <property type="entry name" value="LRR_14"/>
    <property type="match status" value="1"/>
</dbReference>
<dbReference type="FunFam" id="3.80.10.10:FF:000213">
    <property type="entry name" value="Tyrosine-sulfated glycopeptide receptor 1"/>
    <property type="match status" value="1"/>
</dbReference>
<keyword evidence="6 12" id="KW-0732">Signal</keyword>
<keyword evidence="3" id="KW-1003">Cell membrane</keyword>
<evidence type="ECO:0000256" key="5">
    <source>
        <dbReference type="ARBA" id="ARBA00022692"/>
    </source>
</evidence>
<dbReference type="InterPro" id="IPR046956">
    <property type="entry name" value="RLP23-like"/>
</dbReference>
<dbReference type="InterPro" id="IPR055414">
    <property type="entry name" value="LRR_R13L4/SHOC2-like"/>
</dbReference>
<comment type="similarity">
    <text evidence="2">Belongs to the RLP family.</text>
</comment>
<gene>
    <name evidence="15" type="ORF">A4U43_C05F5360</name>
</gene>
<reference evidence="16" key="1">
    <citation type="journal article" date="2017" name="Nat. Commun.">
        <title>The asparagus genome sheds light on the origin and evolution of a young Y chromosome.</title>
        <authorList>
            <person name="Harkess A."/>
            <person name="Zhou J."/>
            <person name="Xu C."/>
            <person name="Bowers J.E."/>
            <person name="Van der Hulst R."/>
            <person name="Ayyampalayam S."/>
            <person name="Mercati F."/>
            <person name="Riccardi P."/>
            <person name="McKain M.R."/>
            <person name="Kakrana A."/>
            <person name="Tang H."/>
            <person name="Ray J."/>
            <person name="Groenendijk J."/>
            <person name="Arikit S."/>
            <person name="Mathioni S.M."/>
            <person name="Nakano M."/>
            <person name="Shan H."/>
            <person name="Telgmann-Rauber A."/>
            <person name="Kanno A."/>
            <person name="Yue Z."/>
            <person name="Chen H."/>
            <person name="Li W."/>
            <person name="Chen Y."/>
            <person name="Xu X."/>
            <person name="Zhang Y."/>
            <person name="Luo S."/>
            <person name="Chen H."/>
            <person name="Gao J."/>
            <person name="Mao Z."/>
            <person name="Pires J.C."/>
            <person name="Luo M."/>
            <person name="Kudrna D."/>
            <person name="Wing R.A."/>
            <person name="Meyers B.C."/>
            <person name="Yi K."/>
            <person name="Kong H."/>
            <person name="Lavrijsen P."/>
            <person name="Sunseri F."/>
            <person name="Falavigna A."/>
            <person name="Ye Y."/>
            <person name="Leebens-Mack J.H."/>
            <person name="Chen G."/>
        </authorList>
    </citation>
    <scope>NUCLEOTIDE SEQUENCE [LARGE SCALE GENOMIC DNA]</scope>
    <source>
        <strain evidence="16">cv. DH0086</strain>
    </source>
</reference>
<dbReference type="InterPro" id="IPR032675">
    <property type="entry name" value="LRR_dom_sf"/>
</dbReference>
<dbReference type="SUPFAM" id="SSF52047">
    <property type="entry name" value="RNI-like"/>
    <property type="match status" value="1"/>
</dbReference>
<keyword evidence="8 11" id="KW-1133">Transmembrane helix</keyword>
<dbReference type="InterPro" id="IPR013210">
    <property type="entry name" value="LRR_N_plant-typ"/>
</dbReference>
<dbReference type="Pfam" id="PF13855">
    <property type="entry name" value="LRR_8"/>
    <property type="match status" value="1"/>
</dbReference>
<feature type="signal peptide" evidence="12">
    <location>
        <begin position="1"/>
        <end position="32"/>
    </location>
</feature>
<evidence type="ECO:0000256" key="11">
    <source>
        <dbReference type="SAM" id="Phobius"/>
    </source>
</evidence>
<dbReference type="FunFam" id="3.80.10.10:FF:000275">
    <property type="entry name" value="Leucine-rich repeat receptor-like protein kinase"/>
    <property type="match status" value="1"/>
</dbReference>
<feature type="domain" description="Leucine-rich repeat-containing N-terminal plant-type" evidence="13">
    <location>
        <begin position="45"/>
        <end position="84"/>
    </location>
</feature>
<proteinExistence type="inferred from homology"/>
<evidence type="ECO:0000259" key="13">
    <source>
        <dbReference type="Pfam" id="PF08263"/>
    </source>
</evidence>
<feature type="transmembrane region" description="Helical" evidence="11">
    <location>
        <begin position="709"/>
        <end position="731"/>
    </location>
</feature>
<sequence length="747" mass="82099">MVAINAVDRLNPHSAAVVVLLTIISLFSFTRAAPHLVSGECLPIERASLLDLKRGFSFDMDSVTNLSSWKPGSNCCKWEGVTCDPNSGHVISLDLHRRGISGKLSGSLFNLTSLQTLDLSDNLFEGSFPQSGFENLAKLTYLDLSNNSFEGSFPQSGFENLTQLTHLDLSGNNFEGSFPQSGFENLTQLTYLDLSSNSFEGSFPQSGFENLTQLTHLDLYLTEFSGQVPIGISHLTNLIFLGIGHDVLQLWNLPSFRTLVGNLTNLRELYLFKVDMSYDQDWSNALSTSLPRLQALALYSCGLSGLLPTDINHFITSHMNLTSLGLSDNPMLSGGMPNFPKKNALQVLSLSATNLSGTLPPDSLANLKHLTDLDLTYCAFSGPIPFSIGNLTQLEYLYLSYNEFTGAIPRSLFELPSLTELNLGHNSFNGTVNLDSFRNLRDLSSLALSGLIVQEVSEKYFHVFPNLTYLTLASCGLTKVPTFLRYQNKIEHLDLSDNKIDGEVRILDLSSNHFEGNLPSKCFNNLESMKNSSILDHGDKGDSMSSEGVPYEVLINKQEFTLERILTISYTFVDFSNNRFEGSIPEMIGELHGLHKLNLSHNSLIGKIPPSIGNMTQLEQLDISANHLSGEIPQQLTYLNFLSFLNLSNNNLNGRIPQGEQFNTFSNATYLENQGLCGKPLSKQCGNVNPNGTSAAPSIISDHPSPSGYIIGLALFFGLGFGVGLAAVVVLQNVQWKFWKRQNGAHV</sequence>
<comment type="subcellular location">
    <subcellularLocation>
        <location evidence="1">Cell membrane</location>
        <topology evidence="1">Single-pass type I membrane protein</topology>
    </subcellularLocation>
</comment>
<dbReference type="Pfam" id="PF13516">
    <property type="entry name" value="LRR_6"/>
    <property type="match status" value="1"/>
</dbReference>
<dbReference type="SMART" id="SM00369">
    <property type="entry name" value="LRR_TYP"/>
    <property type="match status" value="8"/>
</dbReference>
<dbReference type="Pfam" id="PF08263">
    <property type="entry name" value="LRRNT_2"/>
    <property type="match status" value="1"/>
</dbReference>
<dbReference type="SUPFAM" id="SSF52058">
    <property type="entry name" value="L domain-like"/>
    <property type="match status" value="1"/>
</dbReference>
<dbReference type="SMART" id="SM00365">
    <property type="entry name" value="LRR_SD22"/>
    <property type="match status" value="6"/>
</dbReference>
<accession>A0A5P1EPI4</accession>
<evidence type="ECO:0000259" key="14">
    <source>
        <dbReference type="Pfam" id="PF23598"/>
    </source>
</evidence>
<evidence type="ECO:0000256" key="6">
    <source>
        <dbReference type="ARBA" id="ARBA00022729"/>
    </source>
</evidence>
<dbReference type="OMA" id="KENGRGW"/>
<dbReference type="Pfam" id="PF00560">
    <property type="entry name" value="LRR_1"/>
    <property type="match status" value="3"/>
</dbReference>
<name>A0A5P1EPI4_ASPOF</name>